<dbReference type="EMBL" id="MU006567">
    <property type="protein sequence ID" value="KAF2749031.1"/>
    <property type="molecule type" value="Genomic_DNA"/>
</dbReference>
<evidence type="ECO:0000313" key="2">
    <source>
        <dbReference type="Proteomes" id="UP000799440"/>
    </source>
</evidence>
<gene>
    <name evidence="1" type="ORF">M011DRAFT_322428</name>
</gene>
<protein>
    <submittedName>
        <fullName evidence="1">Uncharacterized protein</fullName>
    </submittedName>
</protein>
<reference evidence="1" key="1">
    <citation type="journal article" date="2020" name="Stud. Mycol.">
        <title>101 Dothideomycetes genomes: a test case for predicting lifestyles and emergence of pathogens.</title>
        <authorList>
            <person name="Haridas S."/>
            <person name="Albert R."/>
            <person name="Binder M."/>
            <person name="Bloem J."/>
            <person name="Labutti K."/>
            <person name="Salamov A."/>
            <person name="Andreopoulos B."/>
            <person name="Baker S."/>
            <person name="Barry K."/>
            <person name="Bills G."/>
            <person name="Bluhm B."/>
            <person name="Cannon C."/>
            <person name="Castanera R."/>
            <person name="Culley D."/>
            <person name="Daum C."/>
            <person name="Ezra D."/>
            <person name="Gonzalez J."/>
            <person name="Henrissat B."/>
            <person name="Kuo A."/>
            <person name="Liang C."/>
            <person name="Lipzen A."/>
            <person name="Lutzoni F."/>
            <person name="Magnuson J."/>
            <person name="Mondo S."/>
            <person name="Nolan M."/>
            <person name="Ohm R."/>
            <person name="Pangilinan J."/>
            <person name="Park H.-J."/>
            <person name="Ramirez L."/>
            <person name="Alfaro M."/>
            <person name="Sun H."/>
            <person name="Tritt A."/>
            <person name="Yoshinaga Y."/>
            <person name="Zwiers L.-H."/>
            <person name="Turgeon B."/>
            <person name="Goodwin S."/>
            <person name="Spatafora J."/>
            <person name="Crous P."/>
            <person name="Grigoriev I."/>
        </authorList>
    </citation>
    <scope>NUCLEOTIDE SEQUENCE</scope>
    <source>
        <strain evidence="1">CBS 119925</strain>
    </source>
</reference>
<evidence type="ECO:0000313" key="1">
    <source>
        <dbReference type="EMBL" id="KAF2749031.1"/>
    </source>
</evidence>
<organism evidence="1 2">
    <name type="scientific">Sporormia fimetaria CBS 119925</name>
    <dbReference type="NCBI Taxonomy" id="1340428"/>
    <lineage>
        <taxon>Eukaryota</taxon>
        <taxon>Fungi</taxon>
        <taxon>Dikarya</taxon>
        <taxon>Ascomycota</taxon>
        <taxon>Pezizomycotina</taxon>
        <taxon>Dothideomycetes</taxon>
        <taxon>Pleosporomycetidae</taxon>
        <taxon>Pleosporales</taxon>
        <taxon>Sporormiaceae</taxon>
        <taxon>Sporormia</taxon>
    </lineage>
</organism>
<proteinExistence type="predicted"/>
<name>A0A6A6VII9_9PLEO</name>
<dbReference type="AlphaFoldDB" id="A0A6A6VII9"/>
<dbReference type="Proteomes" id="UP000799440">
    <property type="component" value="Unassembled WGS sequence"/>
</dbReference>
<accession>A0A6A6VII9</accession>
<keyword evidence="2" id="KW-1185">Reference proteome</keyword>
<sequence>MLGLPGVPRAPRGFTASWTESGVCDCGLEVRMPNHGGTGNGRGCALGRVRERVGSVTHVLATVSVPRFTENAHVSNPAIHALFPSLEPLGKGGGSWVTVGYRGYHNHGPEVRRVCKSAACDLR</sequence>